<organism evidence="1 2">
    <name type="scientific">Bifidobacterium longum (strain NCC 2705)</name>
    <dbReference type="NCBI Taxonomy" id="206672"/>
    <lineage>
        <taxon>Bacteria</taxon>
        <taxon>Bacillati</taxon>
        <taxon>Actinomycetota</taxon>
        <taxon>Actinomycetes</taxon>
        <taxon>Bifidobacteriales</taxon>
        <taxon>Bifidobacteriaceae</taxon>
        <taxon>Bifidobacterium</taxon>
    </lineage>
</organism>
<sequence>MFAVCDVRRLGHSNHPDVTLHKQQIIYSDSSSLHRTVTVLIIAPFANLNSSVGSSLIQRGGHHRQGGARVQWSPCRTLPLHVRHSTERTAKIAKAKDGGTIAHREPTLGQGQHHPRHVRMCVKLK</sequence>
<dbReference type="HOGENOM" id="CLU_1988299_0_0_11"/>
<dbReference type="EMBL" id="AE014295">
    <property type="protein sequence ID" value="AAN24064.1"/>
    <property type="molecule type" value="Genomic_DNA"/>
</dbReference>
<proteinExistence type="predicted"/>
<keyword evidence="2" id="KW-1185">Reference proteome</keyword>
<dbReference type="AlphaFoldDB" id="Q8G7N7"/>
<dbReference type="KEGG" id="blo:BL0212"/>
<protein>
    <submittedName>
        <fullName evidence="1">Uncharacterized protein</fullName>
    </submittedName>
</protein>
<dbReference type="Proteomes" id="UP000000439">
    <property type="component" value="Chromosome"/>
</dbReference>
<evidence type="ECO:0000313" key="2">
    <source>
        <dbReference type="Proteomes" id="UP000000439"/>
    </source>
</evidence>
<evidence type="ECO:0000313" key="1">
    <source>
        <dbReference type="EMBL" id="AAN24064.1"/>
    </source>
</evidence>
<gene>
    <name evidence="1" type="ordered locus">BL0212</name>
</gene>
<reference evidence="1 2" key="1">
    <citation type="journal article" date="2002" name="Proc. Natl. Acad. Sci. U.S.A.">
        <title>The genome sequence of Bifidobacterium longum reflects its adaptation to the human gastrointestinal tract.</title>
        <authorList>
            <person name="Schell M.A."/>
            <person name="Karmirantzou M."/>
            <person name="Snel B."/>
            <person name="Vilanova D."/>
            <person name="Berger B."/>
            <person name="Pessi G."/>
            <person name="Zwahlen M.C."/>
            <person name="Desiere F."/>
            <person name="Bork P."/>
            <person name="Delley M."/>
            <person name="Pridmore R.D."/>
            <person name="Arigoni F."/>
        </authorList>
    </citation>
    <scope>NUCLEOTIDE SEQUENCE [LARGE SCALE GENOMIC DNA]</scope>
    <source>
        <strain evidence="2">NCC 2705</strain>
    </source>
</reference>
<name>Q8G7N7_BIFLO</name>
<dbReference type="EnsemblBacteria" id="AAN24064">
    <property type="protein sequence ID" value="AAN24064"/>
    <property type="gene ID" value="BL0212"/>
</dbReference>
<accession>Q8G7N7</accession>